<organism evidence="4 5">
    <name type="scientific">Pseudomonas phage Nerthus</name>
    <dbReference type="NCBI Taxonomy" id="2163984"/>
    <lineage>
        <taxon>Viruses</taxon>
        <taxon>Duplodnaviria</taxon>
        <taxon>Heunggongvirae</taxon>
        <taxon>Uroviricota</taxon>
        <taxon>Caudoviricetes</taxon>
        <taxon>Autographivirales</taxon>
        <taxon>Autosignataviridae</taxon>
        <taxon>Colwellvirinae</taxon>
        <taxon>Nerthusvirus</taxon>
        <taxon>Nerthusvirus nerthus</taxon>
        <taxon>Uliginvirus nerthus</taxon>
    </lineage>
</organism>
<name>A0A2S1GMS1_9CAUD</name>
<comment type="similarity">
    <text evidence="3">Belongs to the glycosyl hydrolase 24 family.</text>
</comment>
<dbReference type="GO" id="GO:0003796">
    <property type="term" value="F:lysozyme activity"/>
    <property type="evidence" value="ECO:0007669"/>
    <property type="project" value="UniProtKB-EC"/>
</dbReference>
<dbReference type="RefSeq" id="YP_009800594.1">
    <property type="nucleotide sequence ID" value="NC_047955.1"/>
</dbReference>
<keyword evidence="3" id="KW-0378">Hydrolase</keyword>
<proteinExistence type="inferred from homology"/>
<keyword evidence="2 3" id="KW-0081">Bacteriolytic enzyme</keyword>
<keyword evidence="3" id="KW-0326">Glycosidase</keyword>
<dbReference type="GO" id="GO:0042742">
    <property type="term" value="P:defense response to bacterium"/>
    <property type="evidence" value="ECO:0007669"/>
    <property type="project" value="UniProtKB-KW"/>
</dbReference>
<dbReference type="GO" id="GO:0009253">
    <property type="term" value="P:peptidoglycan catabolic process"/>
    <property type="evidence" value="ECO:0007669"/>
    <property type="project" value="InterPro"/>
</dbReference>
<comment type="catalytic activity">
    <reaction evidence="3">
        <text>Hydrolysis of (1-&gt;4)-beta-linkages between N-acetylmuramic acid and N-acetyl-D-glucosamine residues in a peptidoglycan and between N-acetyl-D-glucosamine residues in chitodextrins.</text>
        <dbReference type="EC" id="3.2.1.17"/>
    </reaction>
</comment>
<keyword evidence="5" id="KW-1185">Reference proteome</keyword>
<dbReference type="GeneID" id="54991094"/>
<dbReference type="SUPFAM" id="SSF53955">
    <property type="entry name" value="Lysozyme-like"/>
    <property type="match status" value="1"/>
</dbReference>
<dbReference type="EC" id="3.2.1.17" evidence="3"/>
<evidence type="ECO:0000313" key="5">
    <source>
        <dbReference type="Proteomes" id="UP000247194"/>
    </source>
</evidence>
<dbReference type="InterPro" id="IPR023346">
    <property type="entry name" value="Lysozyme-like_dom_sf"/>
</dbReference>
<evidence type="ECO:0000256" key="2">
    <source>
        <dbReference type="ARBA" id="ARBA00022638"/>
    </source>
</evidence>
<protein>
    <recommendedName>
        <fullName evidence="3">Lysozyme</fullName>
        <ecNumber evidence="3">3.2.1.17</ecNumber>
    </recommendedName>
</protein>
<dbReference type="GO" id="GO:0031640">
    <property type="term" value="P:killing of cells of another organism"/>
    <property type="evidence" value="ECO:0007669"/>
    <property type="project" value="UniProtKB-KW"/>
</dbReference>
<dbReference type="InterPro" id="IPR002196">
    <property type="entry name" value="Glyco_hydro_24"/>
</dbReference>
<evidence type="ECO:0000256" key="3">
    <source>
        <dbReference type="RuleBase" id="RU003788"/>
    </source>
</evidence>
<dbReference type="Proteomes" id="UP000247194">
    <property type="component" value="Segment"/>
</dbReference>
<evidence type="ECO:0000313" key="4">
    <source>
        <dbReference type="EMBL" id="AWD90676.1"/>
    </source>
</evidence>
<dbReference type="EMBL" id="MH113813">
    <property type="protein sequence ID" value="AWD90676.1"/>
    <property type="molecule type" value="Genomic_DNA"/>
</dbReference>
<evidence type="ECO:0000256" key="1">
    <source>
        <dbReference type="ARBA" id="ARBA00022529"/>
    </source>
</evidence>
<accession>A0A2S1GMS1</accession>
<dbReference type="Pfam" id="PF00959">
    <property type="entry name" value="Phage_lysozyme"/>
    <property type="match status" value="1"/>
</dbReference>
<reference evidence="4 5" key="1">
    <citation type="submission" date="2018-03" db="EMBL/GenBank/DDBJ databases">
        <title>Phage therapy in agriculture - a green tech approach to combat plant pathogenic bacteria.</title>
        <authorList>
            <person name="Carstens A.B."/>
            <person name="Djurhuus A.M."/>
            <person name="Hansen L.H."/>
        </authorList>
    </citation>
    <scope>NUCLEOTIDE SEQUENCE [LARGE SCALE GENOMIC DNA]</scope>
</reference>
<dbReference type="GO" id="GO:0016998">
    <property type="term" value="P:cell wall macromolecule catabolic process"/>
    <property type="evidence" value="ECO:0007669"/>
    <property type="project" value="InterPro"/>
</dbReference>
<dbReference type="InterPro" id="IPR023347">
    <property type="entry name" value="Lysozyme_dom_sf"/>
</dbReference>
<dbReference type="Gene3D" id="1.10.530.40">
    <property type="match status" value="1"/>
</dbReference>
<dbReference type="KEGG" id="vg:54991094"/>
<keyword evidence="1 3" id="KW-0929">Antimicrobial</keyword>
<sequence length="122" mass="13359">MRYTEEECNKDLLKTTNEYLVAVSKYLRPDTPDTVVAGFTSTAINLGKSGWRGSQFTNSYVEAPYMAHLRAGRWKEACDAIEAPWKGKYGIAPGYKATIGGYPSKGLGNRRASDAALCRSGL</sequence>